<keyword evidence="2" id="KW-1185">Reference proteome</keyword>
<evidence type="ECO:0000313" key="2">
    <source>
        <dbReference type="Proteomes" id="UP001607302"/>
    </source>
</evidence>
<comment type="caution">
    <text evidence="1">The sequence shown here is derived from an EMBL/GenBank/DDBJ whole genome shotgun (WGS) entry which is preliminary data.</text>
</comment>
<organism evidence="1 2">
    <name type="scientific">Vespula squamosa</name>
    <name type="common">Southern yellow jacket</name>
    <name type="synonym">Wasp</name>
    <dbReference type="NCBI Taxonomy" id="30214"/>
    <lineage>
        <taxon>Eukaryota</taxon>
        <taxon>Metazoa</taxon>
        <taxon>Ecdysozoa</taxon>
        <taxon>Arthropoda</taxon>
        <taxon>Hexapoda</taxon>
        <taxon>Insecta</taxon>
        <taxon>Pterygota</taxon>
        <taxon>Neoptera</taxon>
        <taxon>Endopterygota</taxon>
        <taxon>Hymenoptera</taxon>
        <taxon>Apocrita</taxon>
        <taxon>Aculeata</taxon>
        <taxon>Vespoidea</taxon>
        <taxon>Vespidae</taxon>
        <taxon>Vespinae</taxon>
        <taxon>Vespula</taxon>
    </lineage>
</organism>
<protein>
    <submittedName>
        <fullName evidence="1">Uncharacterized protein</fullName>
    </submittedName>
</protein>
<dbReference type="Proteomes" id="UP001607302">
    <property type="component" value="Unassembled WGS sequence"/>
</dbReference>
<accession>A0ABD2A0E8</accession>
<proteinExistence type="predicted"/>
<dbReference type="EMBL" id="JAUDFV010000157">
    <property type="protein sequence ID" value="KAL2714108.1"/>
    <property type="molecule type" value="Genomic_DNA"/>
</dbReference>
<reference evidence="1 2" key="1">
    <citation type="journal article" date="2024" name="Ann. Entomol. Soc. Am.">
        <title>Genomic analyses of the southern and eastern yellowjacket wasps (Hymenoptera: Vespidae) reveal evolutionary signatures of social life.</title>
        <authorList>
            <person name="Catto M.A."/>
            <person name="Caine P.B."/>
            <person name="Orr S.E."/>
            <person name="Hunt B.G."/>
            <person name="Goodisman M.A.D."/>
        </authorList>
    </citation>
    <scope>NUCLEOTIDE SEQUENCE [LARGE SCALE GENOMIC DNA]</scope>
    <source>
        <strain evidence="1">233</strain>
        <tissue evidence="1">Head and thorax</tissue>
    </source>
</reference>
<gene>
    <name evidence="1" type="ORF">V1478_016665</name>
</gene>
<sequence>MEVEDGRVDGKEFFTDQKSELALHRIVESVGNSLEMKITQGCGCRSRGSTEAAADKPTGSCLRILPNCTSFNFLERAGASAQWPNLLRTNVLLVPGSYCRTQICCKD</sequence>
<evidence type="ECO:0000313" key="1">
    <source>
        <dbReference type="EMBL" id="KAL2714108.1"/>
    </source>
</evidence>
<name>A0ABD2A0E8_VESSQ</name>
<dbReference type="AlphaFoldDB" id="A0ABD2A0E8"/>